<protein>
    <submittedName>
        <fullName evidence="1">Uncharacterized protein</fullName>
    </submittedName>
</protein>
<dbReference type="EMBL" id="ADBJ01000008">
    <property type="protein sequence ID" value="EFA85365.1"/>
    <property type="molecule type" value="Genomic_DNA"/>
</dbReference>
<accession>D3AZI6</accession>
<reference evidence="1 2" key="1">
    <citation type="journal article" date="2011" name="Genome Res.">
        <title>Phylogeny-wide analysis of social amoeba genomes highlights ancient origins for complex intercellular communication.</title>
        <authorList>
            <person name="Heidel A.J."/>
            <person name="Lawal H.M."/>
            <person name="Felder M."/>
            <person name="Schilde C."/>
            <person name="Helps N.R."/>
            <person name="Tunggal B."/>
            <person name="Rivero F."/>
            <person name="John U."/>
            <person name="Schleicher M."/>
            <person name="Eichinger L."/>
            <person name="Platzer M."/>
            <person name="Noegel A.A."/>
            <person name="Schaap P."/>
            <person name="Gloeckner G."/>
        </authorList>
    </citation>
    <scope>NUCLEOTIDE SEQUENCE [LARGE SCALE GENOMIC DNA]</scope>
    <source>
        <strain evidence="2">ATCC 26659 / Pp 5 / PN500</strain>
    </source>
</reference>
<organism evidence="1 2">
    <name type="scientific">Heterostelium pallidum (strain ATCC 26659 / Pp 5 / PN500)</name>
    <name type="common">Cellular slime mold</name>
    <name type="synonym">Polysphondylium pallidum</name>
    <dbReference type="NCBI Taxonomy" id="670386"/>
    <lineage>
        <taxon>Eukaryota</taxon>
        <taxon>Amoebozoa</taxon>
        <taxon>Evosea</taxon>
        <taxon>Eumycetozoa</taxon>
        <taxon>Dictyostelia</taxon>
        <taxon>Acytosteliales</taxon>
        <taxon>Acytosteliaceae</taxon>
        <taxon>Heterostelium</taxon>
    </lineage>
</organism>
<dbReference type="InParanoid" id="D3AZI6"/>
<sequence length="331" mass="38470">MSTTTTTTTAVTETSTRTESPKLPLIILLHIINILCSNIKSKILLNRYQHANADKYILRVSLVCKYFFSNIQRLNRAYINRTLIAFKDDVINGKINDDLCLFKFVDSIHIGVGKDSLEKDEHALNKLFLSSQWEIWNKEQPKTVHLSVKCYHLNFDLIKDDYITHLDITYNLNEDSYLFPANLVSLKVKTFGSRRTGFIELLSRMFHVDRQQLQVFHLHSDVLPQILIEEDGVSILFDRLNRLENLKELGISDNKCMGRLIHSDGLDLFYDSLLIFLKQHHSIKSLYLNLSPFSMHTKSNTDLLDYLGSKHCTIDKINIPEYHHVKFNKDK</sequence>
<comment type="caution">
    <text evidence="1">The sequence shown here is derived from an EMBL/GenBank/DDBJ whole genome shotgun (WGS) entry which is preliminary data.</text>
</comment>
<dbReference type="Proteomes" id="UP000001396">
    <property type="component" value="Unassembled WGS sequence"/>
</dbReference>
<gene>
    <name evidence="1" type="ORF">PPL_02368</name>
</gene>
<dbReference type="AlphaFoldDB" id="D3AZI6"/>
<name>D3AZI6_HETP5</name>
<evidence type="ECO:0000313" key="2">
    <source>
        <dbReference type="Proteomes" id="UP000001396"/>
    </source>
</evidence>
<dbReference type="RefSeq" id="XP_020437474.1">
    <property type="nucleotide sequence ID" value="XM_020573357.1"/>
</dbReference>
<evidence type="ECO:0000313" key="1">
    <source>
        <dbReference type="EMBL" id="EFA85365.1"/>
    </source>
</evidence>
<keyword evidence="2" id="KW-1185">Reference proteome</keyword>
<dbReference type="GeneID" id="31357893"/>
<proteinExistence type="predicted"/>